<dbReference type="InterPro" id="IPR021476">
    <property type="entry name" value="Egh16-like"/>
</dbReference>
<keyword evidence="2" id="KW-0732">Signal</keyword>
<reference evidence="3" key="1">
    <citation type="journal article" date="2021" name="Nat. Commun.">
        <title>Genetic determinants of endophytism in the Arabidopsis root mycobiome.</title>
        <authorList>
            <person name="Mesny F."/>
            <person name="Miyauchi S."/>
            <person name="Thiergart T."/>
            <person name="Pickel B."/>
            <person name="Atanasova L."/>
            <person name="Karlsson M."/>
            <person name="Huettel B."/>
            <person name="Barry K.W."/>
            <person name="Haridas S."/>
            <person name="Chen C."/>
            <person name="Bauer D."/>
            <person name="Andreopoulos W."/>
            <person name="Pangilinan J."/>
            <person name="LaButti K."/>
            <person name="Riley R."/>
            <person name="Lipzen A."/>
            <person name="Clum A."/>
            <person name="Drula E."/>
            <person name="Henrissat B."/>
            <person name="Kohler A."/>
            <person name="Grigoriev I.V."/>
            <person name="Martin F.M."/>
            <person name="Hacquard S."/>
        </authorList>
    </citation>
    <scope>NUCLEOTIDE SEQUENCE</scope>
    <source>
        <strain evidence="3">MPI-CAGE-CH-0230</strain>
    </source>
</reference>
<dbReference type="PANTHER" id="PTHR34618:SF1">
    <property type="entry name" value="SECRETED PROTEIN"/>
    <property type="match status" value="1"/>
</dbReference>
<dbReference type="OrthoDB" id="5310497at2759"/>
<comment type="caution">
    <text evidence="3">The sequence shown here is derived from an EMBL/GenBank/DDBJ whole genome shotgun (WGS) entry which is preliminary data.</text>
</comment>
<dbReference type="AlphaFoldDB" id="A0A9P8YJD6"/>
<evidence type="ECO:0000313" key="4">
    <source>
        <dbReference type="Proteomes" id="UP000756346"/>
    </source>
</evidence>
<protein>
    <recommendedName>
        <fullName evidence="5">Cell surface protein</fullName>
    </recommendedName>
</protein>
<feature type="region of interest" description="Disordered" evidence="1">
    <location>
        <begin position="151"/>
        <end position="184"/>
    </location>
</feature>
<dbReference type="RefSeq" id="XP_046019415.1">
    <property type="nucleotide sequence ID" value="XM_046156313.1"/>
</dbReference>
<evidence type="ECO:0008006" key="5">
    <source>
        <dbReference type="Google" id="ProtNLM"/>
    </source>
</evidence>
<evidence type="ECO:0000313" key="3">
    <source>
        <dbReference type="EMBL" id="KAH7041360.1"/>
    </source>
</evidence>
<evidence type="ECO:0000256" key="1">
    <source>
        <dbReference type="SAM" id="MobiDB-lite"/>
    </source>
</evidence>
<feature type="chain" id="PRO_5040144273" description="Cell surface protein" evidence="2">
    <location>
        <begin position="22"/>
        <end position="327"/>
    </location>
</feature>
<organism evidence="3 4">
    <name type="scientific">Microdochium trichocladiopsis</name>
    <dbReference type="NCBI Taxonomy" id="1682393"/>
    <lineage>
        <taxon>Eukaryota</taxon>
        <taxon>Fungi</taxon>
        <taxon>Dikarya</taxon>
        <taxon>Ascomycota</taxon>
        <taxon>Pezizomycotina</taxon>
        <taxon>Sordariomycetes</taxon>
        <taxon>Xylariomycetidae</taxon>
        <taxon>Xylariales</taxon>
        <taxon>Microdochiaceae</taxon>
        <taxon>Microdochium</taxon>
    </lineage>
</organism>
<accession>A0A9P8YJD6</accession>
<dbReference type="Proteomes" id="UP000756346">
    <property type="component" value="Unassembled WGS sequence"/>
</dbReference>
<dbReference type="GeneID" id="70185859"/>
<feature type="compositionally biased region" description="Low complexity" evidence="1">
    <location>
        <begin position="161"/>
        <end position="173"/>
    </location>
</feature>
<evidence type="ECO:0000256" key="2">
    <source>
        <dbReference type="SAM" id="SignalP"/>
    </source>
</evidence>
<gene>
    <name evidence="3" type="ORF">B0I36DRAFT_344971</name>
</gene>
<keyword evidence="4" id="KW-1185">Reference proteome</keyword>
<dbReference type="PANTHER" id="PTHR34618">
    <property type="entry name" value="SURFACE PROTEIN MAS1, PUTATIVE-RELATED"/>
    <property type="match status" value="1"/>
</dbReference>
<dbReference type="Pfam" id="PF11327">
    <property type="entry name" value="Egh16-like"/>
    <property type="match status" value="1"/>
</dbReference>
<proteinExistence type="predicted"/>
<sequence length="327" mass="32917">MYSNPASVAIAAFGLFSVVSSHGLVVNIKGANGVTMPGLSVADGTPRDCSSNGCGSQADTSIIRDREIQSGQCGPLGRTQGNGPVDASVMIANFMSGVAAPTNNGAEGAPGVEDNIPSNIGSASRGGRTNNNRRQLGNLLGGLLGGIGGGGRGGNAAGQKTSTASETSVAATAGQGATNGLPTASDDGKVTVTYRQINQDGAGPLEAMVDGTSGGTTMSAFQKATVVQNVPGFVAGLSLATNTDFPVEIQMPAGMTCDGTVGGASNVCIVRLRNNTPAGPFGGSAAFTQSPAARKRAIEYRLKKRAEEKRDAVARRYNAYIRSSSNE</sequence>
<dbReference type="EMBL" id="JAGTJQ010000001">
    <property type="protein sequence ID" value="KAH7041360.1"/>
    <property type="molecule type" value="Genomic_DNA"/>
</dbReference>
<feature type="signal peptide" evidence="2">
    <location>
        <begin position="1"/>
        <end position="21"/>
    </location>
</feature>
<name>A0A9P8YJD6_9PEZI</name>